<dbReference type="PANTHER" id="PTHR46796:SF15">
    <property type="entry name" value="BLL1074 PROTEIN"/>
    <property type="match status" value="1"/>
</dbReference>
<dbReference type="GO" id="GO:0043565">
    <property type="term" value="F:sequence-specific DNA binding"/>
    <property type="evidence" value="ECO:0007669"/>
    <property type="project" value="InterPro"/>
</dbReference>
<sequence>MSSAPSKEPADAGVKGWRAGRFAVGAARHDGAMYRELAPPHRLRPAVACLWWSSADGPKRIVPDGCLDLIVGHDQVFVAGPDTRAWISTLAGESTLHGIRFRPGQAPRALGVAAEELRDRRVPLDELWCRRGGEVTERLLHRPSGLADVVSATLTGPQDHQVALLLDRLGAGVPRVRAALADLEVGQRQLRRRFTAAVGYGPATYLRVARLQRARAHATARPTGLAELAVVAGYADQAHLARDCRALTGLTPAEYFGAIAAG</sequence>
<dbReference type="GO" id="GO:0003700">
    <property type="term" value="F:DNA-binding transcription factor activity"/>
    <property type="evidence" value="ECO:0007669"/>
    <property type="project" value="InterPro"/>
</dbReference>
<evidence type="ECO:0000313" key="5">
    <source>
        <dbReference type="EMBL" id="SNR49133.1"/>
    </source>
</evidence>
<dbReference type="EMBL" id="FZNW01000007">
    <property type="protein sequence ID" value="SNR49133.1"/>
    <property type="molecule type" value="Genomic_DNA"/>
</dbReference>
<dbReference type="InterPro" id="IPR009057">
    <property type="entry name" value="Homeodomain-like_sf"/>
</dbReference>
<dbReference type="SUPFAM" id="SSF46689">
    <property type="entry name" value="Homeodomain-like"/>
    <property type="match status" value="1"/>
</dbReference>
<feature type="domain" description="HTH araC/xylS-type" evidence="4">
    <location>
        <begin position="159"/>
        <end position="258"/>
    </location>
</feature>
<keyword evidence="1" id="KW-0805">Transcription regulation</keyword>
<protein>
    <submittedName>
        <fullName evidence="5">Transcriptional regulator, AraC family</fullName>
    </submittedName>
</protein>
<dbReference type="InterPro" id="IPR018060">
    <property type="entry name" value="HTH_AraC"/>
</dbReference>
<reference evidence="5 6" key="1">
    <citation type="submission" date="2017-06" db="EMBL/GenBank/DDBJ databases">
        <authorList>
            <person name="Kim H.J."/>
            <person name="Triplett B.A."/>
        </authorList>
    </citation>
    <scope>NUCLEOTIDE SEQUENCE [LARGE SCALE GENOMIC DNA]</scope>
    <source>
        <strain evidence="5 6">DSM 45207</strain>
    </source>
</reference>
<gene>
    <name evidence="5" type="ORF">SAMN06265360_107129</name>
</gene>
<evidence type="ECO:0000256" key="3">
    <source>
        <dbReference type="ARBA" id="ARBA00023163"/>
    </source>
</evidence>
<evidence type="ECO:0000259" key="4">
    <source>
        <dbReference type="PROSITE" id="PS01124"/>
    </source>
</evidence>
<dbReference type="SMART" id="SM00342">
    <property type="entry name" value="HTH_ARAC"/>
    <property type="match status" value="1"/>
</dbReference>
<keyword evidence="3" id="KW-0804">Transcription</keyword>
<dbReference type="InterPro" id="IPR050204">
    <property type="entry name" value="AraC_XylS_family_regulators"/>
</dbReference>
<evidence type="ECO:0000256" key="2">
    <source>
        <dbReference type="ARBA" id="ARBA00023125"/>
    </source>
</evidence>
<dbReference type="PROSITE" id="PS01124">
    <property type="entry name" value="HTH_ARAC_FAMILY_2"/>
    <property type="match status" value="1"/>
</dbReference>
<accession>A0A238WS48</accession>
<dbReference type="Gene3D" id="1.10.10.60">
    <property type="entry name" value="Homeodomain-like"/>
    <property type="match status" value="1"/>
</dbReference>
<keyword evidence="6" id="KW-1185">Reference proteome</keyword>
<organism evidence="5 6">
    <name type="scientific">Haloechinothrix alba</name>
    <dbReference type="NCBI Taxonomy" id="664784"/>
    <lineage>
        <taxon>Bacteria</taxon>
        <taxon>Bacillati</taxon>
        <taxon>Actinomycetota</taxon>
        <taxon>Actinomycetes</taxon>
        <taxon>Pseudonocardiales</taxon>
        <taxon>Pseudonocardiaceae</taxon>
        <taxon>Haloechinothrix</taxon>
    </lineage>
</organism>
<evidence type="ECO:0000256" key="1">
    <source>
        <dbReference type="ARBA" id="ARBA00023015"/>
    </source>
</evidence>
<name>A0A238WS48_9PSEU</name>
<dbReference type="Pfam" id="PF20240">
    <property type="entry name" value="DUF6597"/>
    <property type="match status" value="1"/>
</dbReference>
<keyword evidence="2" id="KW-0238">DNA-binding</keyword>
<dbReference type="PANTHER" id="PTHR46796">
    <property type="entry name" value="HTH-TYPE TRANSCRIPTIONAL ACTIVATOR RHAS-RELATED"/>
    <property type="match status" value="1"/>
</dbReference>
<dbReference type="Proteomes" id="UP000198348">
    <property type="component" value="Unassembled WGS sequence"/>
</dbReference>
<evidence type="ECO:0000313" key="6">
    <source>
        <dbReference type="Proteomes" id="UP000198348"/>
    </source>
</evidence>
<dbReference type="Pfam" id="PF12833">
    <property type="entry name" value="HTH_18"/>
    <property type="match status" value="1"/>
</dbReference>
<dbReference type="AlphaFoldDB" id="A0A238WS48"/>
<proteinExistence type="predicted"/>
<dbReference type="InterPro" id="IPR046532">
    <property type="entry name" value="DUF6597"/>
</dbReference>